<sequence length="142" mass="15749">MAEIPSMEPGQLAATCLFGLEQEIHFSTIYTADLRNKLITAAKLHSHSVRLTSVTPDWDRSRRCQMAGRSGGSGQVDSPALLPKSSGDTLLLDIQTKKRFACLSSSLLWVSVSWPAQWRYSDVELKGLSFRENDTTSKKSFV</sequence>
<dbReference type="Proteomes" id="UP000527355">
    <property type="component" value="Unassembled WGS sequence"/>
</dbReference>
<name>A0A7J7ZXU9_MYOMY</name>
<evidence type="ECO:0000313" key="1">
    <source>
        <dbReference type="EMBL" id="KAF6378686.1"/>
    </source>
</evidence>
<gene>
    <name evidence="1" type="ORF">mMyoMyo1_009614</name>
</gene>
<comment type="caution">
    <text evidence="1">The sequence shown here is derived from an EMBL/GenBank/DDBJ whole genome shotgun (WGS) entry which is preliminary data.</text>
</comment>
<evidence type="ECO:0000313" key="2">
    <source>
        <dbReference type="Proteomes" id="UP000527355"/>
    </source>
</evidence>
<dbReference type="AlphaFoldDB" id="A0A7J7ZXU9"/>
<organism evidence="1 2">
    <name type="scientific">Myotis myotis</name>
    <name type="common">Greater mouse-eared bat</name>
    <name type="synonym">Vespertilio myotis</name>
    <dbReference type="NCBI Taxonomy" id="51298"/>
    <lineage>
        <taxon>Eukaryota</taxon>
        <taxon>Metazoa</taxon>
        <taxon>Chordata</taxon>
        <taxon>Craniata</taxon>
        <taxon>Vertebrata</taxon>
        <taxon>Euteleostomi</taxon>
        <taxon>Mammalia</taxon>
        <taxon>Eutheria</taxon>
        <taxon>Laurasiatheria</taxon>
        <taxon>Chiroptera</taxon>
        <taxon>Yangochiroptera</taxon>
        <taxon>Vespertilionidae</taxon>
        <taxon>Myotis</taxon>
    </lineage>
</organism>
<dbReference type="EMBL" id="JABWUV010000002">
    <property type="protein sequence ID" value="KAF6378686.1"/>
    <property type="molecule type" value="Genomic_DNA"/>
</dbReference>
<protein>
    <submittedName>
        <fullName evidence="1">Uncharacterized protein</fullName>
    </submittedName>
</protein>
<proteinExistence type="predicted"/>
<reference evidence="1 2" key="1">
    <citation type="journal article" date="2020" name="Nature">
        <title>Six reference-quality genomes reveal evolution of bat adaptations.</title>
        <authorList>
            <person name="Jebb D."/>
            <person name="Huang Z."/>
            <person name="Pippel M."/>
            <person name="Hughes G.M."/>
            <person name="Lavrichenko K."/>
            <person name="Devanna P."/>
            <person name="Winkler S."/>
            <person name="Jermiin L.S."/>
            <person name="Skirmuntt E.C."/>
            <person name="Katzourakis A."/>
            <person name="Burkitt-Gray L."/>
            <person name="Ray D.A."/>
            <person name="Sullivan K.A.M."/>
            <person name="Roscito J.G."/>
            <person name="Kirilenko B.M."/>
            <person name="Davalos L.M."/>
            <person name="Corthals A.P."/>
            <person name="Power M.L."/>
            <person name="Jones G."/>
            <person name="Ransome R.D."/>
            <person name="Dechmann D.K.N."/>
            <person name="Locatelli A.G."/>
            <person name="Puechmaille S.J."/>
            <person name="Fedrigo O."/>
            <person name="Jarvis E.D."/>
            <person name="Hiller M."/>
            <person name="Vernes S.C."/>
            <person name="Myers E.W."/>
            <person name="Teeling E.C."/>
        </authorList>
    </citation>
    <scope>NUCLEOTIDE SEQUENCE [LARGE SCALE GENOMIC DNA]</scope>
    <source>
        <strain evidence="1">MMyoMyo1</strain>
        <tissue evidence="1">Flight muscle</tissue>
    </source>
</reference>
<accession>A0A7J7ZXU9</accession>
<keyword evidence="2" id="KW-1185">Reference proteome</keyword>